<feature type="compositionally biased region" description="Low complexity" evidence="2">
    <location>
        <begin position="783"/>
        <end position="795"/>
    </location>
</feature>
<accession>A0A4P9XZA2</accession>
<dbReference type="Proteomes" id="UP000267251">
    <property type="component" value="Unassembled WGS sequence"/>
</dbReference>
<dbReference type="PANTHER" id="PTHR47766:SF1">
    <property type="entry name" value="PROTEIN EFR3"/>
    <property type="match status" value="1"/>
</dbReference>
<evidence type="ECO:0000256" key="2">
    <source>
        <dbReference type="SAM" id="MobiDB-lite"/>
    </source>
</evidence>
<feature type="compositionally biased region" description="Low complexity" evidence="2">
    <location>
        <begin position="247"/>
        <end position="261"/>
    </location>
</feature>
<sequence>MSSSSAFSKHAQLIKKCYPTLPEEKGPKSSDLAYLVFYATSRPEKLVKVGAFLEKQSRSDLYHLHFEHVEVTLKILDTLIRECHKDVSLFSGNILSILSQALAIPKQPSLTRTTTQTFIRFCQCPDAHAALALDHQLNSTFIQLLDQYATYAKIPLRLPLKAPVENQEPEITLRVCGVKAMVSATLASLSAPDSRPLLRRGIPALLSNILPAQLLEGQEGQEEKDAALITTIPLEFNFLPIPSVDVTAPSSTTPSSAPTATEHSHPEDEEEPIEEKERSLSSGKLDPDCPLLQDPHCVLTLPHAIEYLSVLTARTFSRILTESSTVGVKVTVLNAFRSMDEVRKEGGTEEGDHQVSSSSTCSRLLALMLRSTRPANRFIVVSEIISQIKAASPPAFSSSTSSGSSALESKEGEGEGEKRAESTTNPPLTLLSSLCYLLQRGYSYAGVSVLELTDTLRPWVSSPSSLSTQGELACAQEAKVCLLLLGTQRTYTAQGAEVLSRLLSGVLHTHEGLSGSEALEKDTLSILSMAQDILQRRRDGVGARVMEDTAIPLLDPLVSTPLRLGALALIDTLVAPKTGEPPEAITSSSTNASGVIKGLQGQGEPDLGSRDIPFRSRIYARLTKLLAKDAESMSEVEYKTIWRILASFLLRFREEGLVEGFPWIHHLLSSDLEGKGAKAASLIIGWIRLAGQVCNVEGWVRVSSGLLKEEEEVKEEQDPTPLPPAPYLSSAQGLPPAWTGSWLVGQGFIAPSAIPPPWSARFIDLPALLLINPSSSSMAQDISRPSHSGIPSSSPRSREDGGALLRDRFGRMGSPGSGIGIR</sequence>
<dbReference type="AlphaFoldDB" id="A0A4P9XZA2"/>
<feature type="region of interest" description="Disordered" evidence="2">
    <location>
        <begin position="247"/>
        <end position="286"/>
    </location>
</feature>
<dbReference type="Pfam" id="PF21072">
    <property type="entry name" value="EFR3"/>
    <property type="match status" value="1"/>
</dbReference>
<dbReference type="InterPro" id="IPR049150">
    <property type="entry name" value="EFR3_HEAT-like_rpt"/>
</dbReference>
<reference evidence="4" key="1">
    <citation type="journal article" date="2018" name="Nat. Microbiol.">
        <title>Leveraging single-cell genomics to expand the fungal tree of life.</title>
        <authorList>
            <person name="Ahrendt S.R."/>
            <person name="Quandt C.A."/>
            <person name="Ciobanu D."/>
            <person name="Clum A."/>
            <person name="Salamov A."/>
            <person name="Andreopoulos B."/>
            <person name="Cheng J.F."/>
            <person name="Woyke T."/>
            <person name="Pelin A."/>
            <person name="Henrissat B."/>
            <person name="Reynolds N.K."/>
            <person name="Benny G.L."/>
            <person name="Smith M.E."/>
            <person name="James T.Y."/>
            <person name="Grigoriev I.V."/>
        </authorList>
    </citation>
    <scope>NUCLEOTIDE SEQUENCE [LARGE SCALE GENOMIC DNA]</scope>
</reference>
<dbReference type="EMBL" id="KZ988686">
    <property type="protein sequence ID" value="RKP11737.1"/>
    <property type="molecule type" value="Genomic_DNA"/>
</dbReference>
<organism evidence="3 4">
    <name type="scientific">Piptocephalis cylindrospora</name>
    <dbReference type="NCBI Taxonomy" id="1907219"/>
    <lineage>
        <taxon>Eukaryota</taxon>
        <taxon>Fungi</taxon>
        <taxon>Fungi incertae sedis</taxon>
        <taxon>Zoopagomycota</taxon>
        <taxon>Zoopagomycotina</taxon>
        <taxon>Zoopagomycetes</taxon>
        <taxon>Zoopagales</taxon>
        <taxon>Piptocephalidaceae</taxon>
        <taxon>Piptocephalis</taxon>
    </lineage>
</organism>
<feature type="region of interest" description="Disordered" evidence="2">
    <location>
        <begin position="393"/>
        <end position="425"/>
    </location>
</feature>
<feature type="compositionally biased region" description="Basic and acidic residues" evidence="2">
    <location>
        <begin position="408"/>
        <end position="421"/>
    </location>
</feature>
<protein>
    <submittedName>
        <fullName evidence="3">Uncharacterized protein</fullName>
    </submittedName>
</protein>
<feature type="region of interest" description="Disordered" evidence="2">
    <location>
        <begin position="777"/>
        <end position="822"/>
    </location>
</feature>
<comment type="similarity">
    <text evidence="1">Belongs to the EFR3 family.</text>
</comment>
<dbReference type="GO" id="GO:0072659">
    <property type="term" value="P:protein localization to plasma membrane"/>
    <property type="evidence" value="ECO:0007669"/>
    <property type="project" value="InterPro"/>
</dbReference>
<feature type="compositionally biased region" description="Gly residues" evidence="2">
    <location>
        <begin position="813"/>
        <end position="822"/>
    </location>
</feature>
<evidence type="ECO:0000313" key="4">
    <source>
        <dbReference type="Proteomes" id="UP000267251"/>
    </source>
</evidence>
<evidence type="ECO:0000256" key="1">
    <source>
        <dbReference type="ARBA" id="ARBA00010216"/>
    </source>
</evidence>
<dbReference type="InterPro" id="IPR039786">
    <property type="entry name" value="EFR3"/>
</dbReference>
<gene>
    <name evidence="3" type="ORF">BJ684DRAFT_21682</name>
</gene>
<keyword evidence="4" id="KW-1185">Reference proteome</keyword>
<dbReference type="OrthoDB" id="19232at2759"/>
<dbReference type="PANTHER" id="PTHR47766">
    <property type="entry name" value="PROTEIN EFR3"/>
    <property type="match status" value="1"/>
</dbReference>
<feature type="compositionally biased region" description="Low complexity" evidence="2">
    <location>
        <begin position="393"/>
        <end position="407"/>
    </location>
</feature>
<feature type="compositionally biased region" description="Basic and acidic residues" evidence="2">
    <location>
        <begin position="796"/>
        <end position="810"/>
    </location>
</feature>
<name>A0A4P9XZA2_9FUNG</name>
<feature type="non-terminal residue" evidence="3">
    <location>
        <position position="822"/>
    </location>
</feature>
<proteinExistence type="inferred from homology"/>
<evidence type="ECO:0000313" key="3">
    <source>
        <dbReference type="EMBL" id="RKP11737.1"/>
    </source>
</evidence>